<dbReference type="PROSITE" id="PS00514">
    <property type="entry name" value="FIBRINOGEN_C_1"/>
    <property type="match status" value="1"/>
</dbReference>
<evidence type="ECO:0000256" key="3">
    <source>
        <dbReference type="ARBA" id="ARBA00023157"/>
    </source>
</evidence>
<dbReference type="InterPro" id="IPR050373">
    <property type="entry name" value="Fibrinogen_C-term_domain"/>
</dbReference>
<accession>A0ABN8MPC1</accession>
<dbReference type="Gene3D" id="3.90.215.10">
    <property type="entry name" value="Gamma Fibrinogen, chain A, domain 1"/>
    <property type="match status" value="1"/>
</dbReference>
<keyword evidence="3" id="KW-1015">Disulfide bond</keyword>
<dbReference type="Gene3D" id="2.60.40.10">
    <property type="entry name" value="Immunoglobulins"/>
    <property type="match status" value="1"/>
</dbReference>
<dbReference type="PANTHER" id="PTHR19143">
    <property type="entry name" value="FIBRINOGEN/TENASCIN/ANGIOPOEITIN"/>
    <property type="match status" value="1"/>
</dbReference>
<dbReference type="InterPro" id="IPR014716">
    <property type="entry name" value="Fibrinogen_a/b/g_C_1"/>
</dbReference>
<evidence type="ECO:0000256" key="4">
    <source>
        <dbReference type="SAM" id="MobiDB-lite"/>
    </source>
</evidence>
<evidence type="ECO:0000256" key="1">
    <source>
        <dbReference type="ARBA" id="ARBA00004498"/>
    </source>
</evidence>
<dbReference type="InterPro" id="IPR002181">
    <property type="entry name" value="Fibrinogen_a/b/g_C_dom"/>
</dbReference>
<proteinExistence type="predicted"/>
<dbReference type="InterPro" id="IPR036056">
    <property type="entry name" value="Fibrinogen-like_C"/>
</dbReference>
<comment type="caution">
    <text evidence="6">The sequence shown here is derived from an EMBL/GenBank/DDBJ whole genome shotgun (WGS) entry which is preliminary data.</text>
</comment>
<dbReference type="Pfam" id="PF00147">
    <property type="entry name" value="Fibrinogen_C"/>
    <property type="match status" value="1"/>
</dbReference>
<evidence type="ECO:0000259" key="5">
    <source>
        <dbReference type="PROSITE" id="PS51406"/>
    </source>
</evidence>
<feature type="compositionally biased region" description="Low complexity" evidence="4">
    <location>
        <begin position="354"/>
        <end position="363"/>
    </location>
</feature>
<organism evidence="6 7">
    <name type="scientific">Porites lobata</name>
    <dbReference type="NCBI Taxonomy" id="104759"/>
    <lineage>
        <taxon>Eukaryota</taxon>
        <taxon>Metazoa</taxon>
        <taxon>Cnidaria</taxon>
        <taxon>Anthozoa</taxon>
        <taxon>Hexacorallia</taxon>
        <taxon>Scleractinia</taxon>
        <taxon>Fungiina</taxon>
        <taxon>Poritidae</taxon>
        <taxon>Porites</taxon>
    </lineage>
</organism>
<evidence type="ECO:0000256" key="2">
    <source>
        <dbReference type="ARBA" id="ARBA00022530"/>
    </source>
</evidence>
<keyword evidence="7" id="KW-1185">Reference proteome</keyword>
<dbReference type="InterPro" id="IPR013783">
    <property type="entry name" value="Ig-like_fold"/>
</dbReference>
<dbReference type="InterPro" id="IPR008160">
    <property type="entry name" value="Collagen"/>
</dbReference>
<feature type="domain" description="Fibrinogen C-terminal" evidence="5">
    <location>
        <begin position="39"/>
        <end position="223"/>
    </location>
</feature>
<comment type="subcellular location">
    <subcellularLocation>
        <location evidence="1">Secreted</location>
        <location evidence="1">Extracellular space</location>
        <location evidence="1">Extracellular matrix</location>
    </subcellularLocation>
</comment>
<keyword evidence="2" id="KW-0964">Secreted</keyword>
<reference evidence="6 7" key="1">
    <citation type="submission" date="2022-05" db="EMBL/GenBank/DDBJ databases">
        <authorList>
            <consortium name="Genoscope - CEA"/>
            <person name="William W."/>
        </authorList>
    </citation>
    <scope>NUCLEOTIDE SEQUENCE [LARGE SCALE GENOMIC DNA]</scope>
</reference>
<dbReference type="EMBL" id="CALNXK010000001">
    <property type="protein sequence ID" value="CAH3032796.1"/>
    <property type="molecule type" value="Genomic_DNA"/>
</dbReference>
<dbReference type="PANTHER" id="PTHR19143:SF459">
    <property type="entry name" value="FIBRINOGEN C-TERMINAL DOMAIN-CONTAINING PROTEIN"/>
    <property type="match status" value="1"/>
</dbReference>
<dbReference type="InterPro" id="IPR020837">
    <property type="entry name" value="Fibrinogen_CS"/>
</dbReference>
<dbReference type="SUPFAM" id="SSF56496">
    <property type="entry name" value="Fibrinogen C-terminal domain-like"/>
    <property type="match status" value="1"/>
</dbReference>
<evidence type="ECO:0000313" key="6">
    <source>
        <dbReference type="EMBL" id="CAH3032796.1"/>
    </source>
</evidence>
<feature type="region of interest" description="Disordered" evidence="4">
    <location>
        <begin position="265"/>
        <end position="399"/>
    </location>
</feature>
<name>A0ABN8MPC1_9CNID</name>
<dbReference type="CDD" id="cd00087">
    <property type="entry name" value="FReD"/>
    <property type="match status" value="1"/>
</dbReference>
<dbReference type="Pfam" id="PF01391">
    <property type="entry name" value="Collagen"/>
    <property type="match status" value="2"/>
</dbReference>
<evidence type="ECO:0000313" key="7">
    <source>
        <dbReference type="Proteomes" id="UP001159405"/>
    </source>
</evidence>
<dbReference type="Proteomes" id="UP001159405">
    <property type="component" value="Unassembled WGS sequence"/>
</dbReference>
<dbReference type="PROSITE" id="PS51406">
    <property type="entry name" value="FIBRINOGEN_C_2"/>
    <property type="match status" value="1"/>
</dbReference>
<keyword evidence="2" id="KW-0272">Extracellular matrix</keyword>
<gene>
    <name evidence="6" type="ORF">PLOB_00000320</name>
</gene>
<dbReference type="CDD" id="cd00096">
    <property type="entry name" value="Ig"/>
    <property type="match status" value="1"/>
</dbReference>
<sequence>MNGTLILRGLTLNDAGNYICVATMTRENQVETVTNVEVYQPIARGQDCLSLIKSGYTQSGVYSVNPDGKGAFLVYCDMSTDGGGWTVFQRRQDGSVDFYRGWDNYKSGFGQLTAEFWLGNDKIHRLTASRARSLRVELGDGNGAKAYAKYGKFKIGDEQVKYRLDVGSYSGTAGDSLAWHNNEAFSTKDRDNDRWDSIHCAVSFIGAWWYSGCHNSNLNGKYLGNTSKRHVKSANNSREAKTTAVLIKEIHNILSEGRIRLCKSTNASCLSGPPGPRGEKGDRGRKGKRGSRGSKGDRGIMGSQGKSGPVGPKGDAGLKGQKGETGIAGVPGAKGDRGTAGPPGKSGKQGIMGPVGPKGVPGLKGRKGDKGIAGMSGAKGERGMIGSPGKSGKQGIMGPVGPKGVPGLKGKKGDTGSAGIPGTKGEPATFSVFSNFLYCGQPRATFESTNMIKFTAFILSYHNKIQQCKEVVKFTASYLHYCFVLLIVKLLEIEAVTGLLRVAPVAMVASVGLISVLFSFSSSHISGSNCDASHCSKYQDCGREAAHRCCFIFLLVLLFETKKVQQN</sequence>
<dbReference type="SMART" id="SM00186">
    <property type="entry name" value="FBG"/>
    <property type="match status" value="1"/>
</dbReference>
<dbReference type="NCBIfam" id="NF040941">
    <property type="entry name" value="GGGWT_bact"/>
    <property type="match status" value="1"/>
</dbReference>
<protein>
    <recommendedName>
        <fullName evidence="5">Fibrinogen C-terminal domain-containing protein</fullName>
    </recommendedName>
</protein>